<dbReference type="Gene3D" id="1.10.3720.10">
    <property type="entry name" value="MetI-like"/>
    <property type="match status" value="1"/>
</dbReference>
<reference evidence="9" key="1">
    <citation type="submission" date="2021-04" db="EMBL/GenBank/DDBJ databases">
        <authorList>
            <person name="Hartkoorn R.C."/>
            <person name="Beaudoing E."/>
            <person name="Hot D."/>
        </authorList>
    </citation>
    <scope>NUCLEOTIDE SEQUENCE</scope>
    <source>
        <strain evidence="9">NRRL B-16292</strain>
    </source>
</reference>
<evidence type="ECO:0000313" key="9">
    <source>
        <dbReference type="EMBL" id="UWP80075.1"/>
    </source>
</evidence>
<proteinExistence type="inferred from homology"/>
<sequence>MTILRRPSVAISLTVLGLLALAAILAPVLPLADPLQGDLMRSLEGPSAQHLLGTDTLGRDVLSRMIYATRVSLVVAAGAVLVALLVGAVLGMLAGYFGGKFDSLISFITDAYLAFPPILLAIAVLGALGRGTVNTVGAIAFIFVPRFIRVARGAVVARRGEVYIDAAHVIGASTPWIIRRHVLPNIAAPIIVQAALAAGFAMLAEASLSFLGLGVQAPAASWGSMLGDASQQIYRQPLLMIWPGLAIAVCVFCFNLIGEAMRDAMRA</sequence>
<dbReference type="PROSITE" id="PS50928">
    <property type="entry name" value="ABC_TM1"/>
    <property type="match status" value="1"/>
</dbReference>
<organism evidence="9 10">
    <name type="scientific">Dactylosporangium fulvum</name>
    <dbReference type="NCBI Taxonomy" id="53359"/>
    <lineage>
        <taxon>Bacteria</taxon>
        <taxon>Bacillati</taxon>
        <taxon>Actinomycetota</taxon>
        <taxon>Actinomycetes</taxon>
        <taxon>Micromonosporales</taxon>
        <taxon>Micromonosporaceae</taxon>
        <taxon>Dactylosporangium</taxon>
    </lineage>
</organism>
<feature type="domain" description="ABC transmembrane type-1" evidence="8">
    <location>
        <begin position="69"/>
        <end position="258"/>
    </location>
</feature>
<gene>
    <name evidence="9" type="ORF">Dfulv_33605</name>
</gene>
<name>A0ABY5VSB1_9ACTN</name>
<feature type="transmembrane region" description="Helical" evidence="7">
    <location>
        <begin position="131"/>
        <end position="148"/>
    </location>
</feature>
<evidence type="ECO:0000313" key="10">
    <source>
        <dbReference type="Proteomes" id="UP001059617"/>
    </source>
</evidence>
<evidence type="ECO:0000256" key="4">
    <source>
        <dbReference type="ARBA" id="ARBA00022692"/>
    </source>
</evidence>
<dbReference type="PANTHER" id="PTHR43386">
    <property type="entry name" value="OLIGOPEPTIDE TRANSPORT SYSTEM PERMEASE PROTEIN APPC"/>
    <property type="match status" value="1"/>
</dbReference>
<dbReference type="Proteomes" id="UP001059617">
    <property type="component" value="Chromosome"/>
</dbReference>
<dbReference type="PANTHER" id="PTHR43386:SF25">
    <property type="entry name" value="PEPTIDE ABC TRANSPORTER PERMEASE PROTEIN"/>
    <property type="match status" value="1"/>
</dbReference>
<dbReference type="CDD" id="cd06261">
    <property type="entry name" value="TM_PBP2"/>
    <property type="match status" value="1"/>
</dbReference>
<keyword evidence="6 7" id="KW-0472">Membrane</keyword>
<evidence type="ECO:0000256" key="7">
    <source>
        <dbReference type="RuleBase" id="RU363032"/>
    </source>
</evidence>
<evidence type="ECO:0000256" key="3">
    <source>
        <dbReference type="ARBA" id="ARBA00022475"/>
    </source>
</evidence>
<dbReference type="SUPFAM" id="SSF161098">
    <property type="entry name" value="MetI-like"/>
    <property type="match status" value="1"/>
</dbReference>
<dbReference type="Pfam" id="PF00528">
    <property type="entry name" value="BPD_transp_1"/>
    <property type="match status" value="1"/>
</dbReference>
<comment type="subcellular location">
    <subcellularLocation>
        <location evidence="1 7">Cell membrane</location>
        <topology evidence="1 7">Multi-pass membrane protein</topology>
    </subcellularLocation>
</comment>
<keyword evidence="2 7" id="KW-0813">Transport</keyword>
<feature type="transmembrane region" description="Helical" evidence="7">
    <location>
        <begin position="71"/>
        <end position="97"/>
    </location>
</feature>
<dbReference type="InterPro" id="IPR000515">
    <property type="entry name" value="MetI-like"/>
</dbReference>
<reference evidence="9" key="2">
    <citation type="submission" date="2022-09" db="EMBL/GenBank/DDBJ databases">
        <title>Biosynthetic gene clusters of Dactylosporangioum fulvum.</title>
        <authorList>
            <person name="Caradec T."/>
        </authorList>
    </citation>
    <scope>NUCLEOTIDE SEQUENCE</scope>
    <source>
        <strain evidence="9">NRRL B-16292</strain>
    </source>
</reference>
<evidence type="ECO:0000256" key="1">
    <source>
        <dbReference type="ARBA" id="ARBA00004651"/>
    </source>
</evidence>
<keyword evidence="5 7" id="KW-1133">Transmembrane helix</keyword>
<accession>A0ABY5VSB1</accession>
<dbReference type="InterPro" id="IPR050366">
    <property type="entry name" value="BP-dependent_transpt_permease"/>
</dbReference>
<dbReference type="RefSeq" id="WP_259857833.1">
    <property type="nucleotide sequence ID" value="NZ_BAAAST010000016.1"/>
</dbReference>
<evidence type="ECO:0000256" key="6">
    <source>
        <dbReference type="ARBA" id="ARBA00023136"/>
    </source>
</evidence>
<keyword evidence="4 7" id="KW-0812">Transmembrane</keyword>
<evidence type="ECO:0000256" key="2">
    <source>
        <dbReference type="ARBA" id="ARBA00022448"/>
    </source>
</evidence>
<evidence type="ECO:0000256" key="5">
    <source>
        <dbReference type="ARBA" id="ARBA00022989"/>
    </source>
</evidence>
<evidence type="ECO:0000259" key="8">
    <source>
        <dbReference type="PROSITE" id="PS50928"/>
    </source>
</evidence>
<keyword evidence="10" id="KW-1185">Reference proteome</keyword>
<protein>
    <submittedName>
        <fullName evidence="9">ABC transporter permease</fullName>
    </submittedName>
</protein>
<feature type="transmembrane region" description="Helical" evidence="7">
    <location>
        <begin position="104"/>
        <end position="125"/>
    </location>
</feature>
<comment type="similarity">
    <text evidence="7">Belongs to the binding-protein-dependent transport system permease family.</text>
</comment>
<feature type="transmembrane region" description="Helical" evidence="7">
    <location>
        <begin position="233"/>
        <end position="257"/>
    </location>
</feature>
<dbReference type="EMBL" id="CP073720">
    <property type="protein sequence ID" value="UWP80075.1"/>
    <property type="molecule type" value="Genomic_DNA"/>
</dbReference>
<feature type="transmembrane region" description="Helical" evidence="7">
    <location>
        <begin position="186"/>
        <end position="213"/>
    </location>
</feature>
<keyword evidence="3" id="KW-1003">Cell membrane</keyword>
<dbReference type="InterPro" id="IPR035906">
    <property type="entry name" value="MetI-like_sf"/>
</dbReference>